<feature type="domain" description="HTH araC/xylS-type" evidence="4">
    <location>
        <begin position="199"/>
        <end position="304"/>
    </location>
</feature>
<dbReference type="Gene3D" id="1.10.10.60">
    <property type="entry name" value="Homeodomain-like"/>
    <property type="match status" value="1"/>
</dbReference>
<dbReference type="EMBL" id="FNFO01000015">
    <property type="protein sequence ID" value="SDM52187.1"/>
    <property type="molecule type" value="Genomic_DNA"/>
</dbReference>
<dbReference type="InterPro" id="IPR009057">
    <property type="entry name" value="Homeodomain-like_sf"/>
</dbReference>
<sequence>MIDKSIQKQALHHFHSISELSKALGVSPPLHPLVHLINHDEISPASEVRYMIPNFYMISYKTNLKGKLRYGQGYYDFDEGGMIFVSPNQALSVVDEDDLCQGCSLFIHPDLLRAYPVSKTIKKFGFFAYNIHEALHLSDQEKQKILGLFYDIRQELQTPIDDISQGLIVSYIEVLLHYSDRYYKRQFITRDVVNHTVVEKFESYLADYFHSADPLHKGLPSVGYFADRLHLSSSYLSDMLRNVTGLNTQQHIHAKLIEKAKEKLTSTDLTVAEIAYDLGFEHPQSFIKLFKAKTSVTPLGYRNSLN</sequence>
<evidence type="ECO:0000313" key="5">
    <source>
        <dbReference type="EMBL" id="SDM52187.1"/>
    </source>
</evidence>
<dbReference type="InterPro" id="IPR018060">
    <property type="entry name" value="HTH_AraC"/>
</dbReference>
<evidence type="ECO:0000256" key="1">
    <source>
        <dbReference type="ARBA" id="ARBA00023015"/>
    </source>
</evidence>
<evidence type="ECO:0000313" key="6">
    <source>
        <dbReference type="Proteomes" id="UP000198510"/>
    </source>
</evidence>
<dbReference type="PROSITE" id="PS01124">
    <property type="entry name" value="HTH_ARAC_FAMILY_2"/>
    <property type="match status" value="1"/>
</dbReference>
<keyword evidence="3" id="KW-0804">Transcription</keyword>
<reference evidence="5 6" key="1">
    <citation type="submission" date="2016-10" db="EMBL/GenBank/DDBJ databases">
        <authorList>
            <person name="de Groot N.N."/>
        </authorList>
    </citation>
    <scope>NUCLEOTIDE SEQUENCE [LARGE SCALE GENOMIC DNA]</scope>
    <source>
        <strain evidence="5 6">DSM 25186</strain>
    </source>
</reference>
<evidence type="ECO:0000256" key="3">
    <source>
        <dbReference type="ARBA" id="ARBA00023163"/>
    </source>
</evidence>
<dbReference type="SMART" id="SM00342">
    <property type="entry name" value="HTH_ARAC"/>
    <property type="match status" value="1"/>
</dbReference>
<dbReference type="OrthoDB" id="643086at2"/>
<dbReference type="AlphaFoldDB" id="A0A1G9TWV9"/>
<gene>
    <name evidence="5" type="ORF">SAMN05421823_11518</name>
</gene>
<dbReference type="GO" id="GO:0003700">
    <property type="term" value="F:DNA-binding transcription factor activity"/>
    <property type="evidence" value="ECO:0007669"/>
    <property type="project" value="InterPro"/>
</dbReference>
<dbReference type="GO" id="GO:0043565">
    <property type="term" value="F:sequence-specific DNA binding"/>
    <property type="evidence" value="ECO:0007669"/>
    <property type="project" value="InterPro"/>
</dbReference>
<evidence type="ECO:0000259" key="4">
    <source>
        <dbReference type="PROSITE" id="PS01124"/>
    </source>
</evidence>
<dbReference type="SUPFAM" id="SSF46689">
    <property type="entry name" value="Homeodomain-like"/>
    <property type="match status" value="1"/>
</dbReference>
<keyword evidence="2" id="KW-0238">DNA-binding</keyword>
<proteinExistence type="predicted"/>
<keyword evidence="6" id="KW-1185">Reference proteome</keyword>
<dbReference type="Proteomes" id="UP000198510">
    <property type="component" value="Unassembled WGS sequence"/>
</dbReference>
<dbReference type="PANTHER" id="PTHR43280">
    <property type="entry name" value="ARAC-FAMILY TRANSCRIPTIONAL REGULATOR"/>
    <property type="match status" value="1"/>
</dbReference>
<evidence type="ECO:0000256" key="2">
    <source>
        <dbReference type="ARBA" id="ARBA00023125"/>
    </source>
</evidence>
<name>A0A1G9TWV9_9BACT</name>
<dbReference type="STRING" id="1075417.SAMN05421823_11518"/>
<dbReference type="Pfam" id="PF12833">
    <property type="entry name" value="HTH_18"/>
    <property type="match status" value="1"/>
</dbReference>
<organism evidence="5 6">
    <name type="scientific">Catalinimonas alkaloidigena</name>
    <dbReference type="NCBI Taxonomy" id="1075417"/>
    <lineage>
        <taxon>Bacteria</taxon>
        <taxon>Pseudomonadati</taxon>
        <taxon>Bacteroidota</taxon>
        <taxon>Cytophagia</taxon>
        <taxon>Cytophagales</taxon>
        <taxon>Catalimonadaceae</taxon>
        <taxon>Catalinimonas</taxon>
    </lineage>
</organism>
<protein>
    <submittedName>
        <fullName evidence="5">Helix-turn-helix domain-containing protein</fullName>
    </submittedName>
</protein>
<dbReference type="PANTHER" id="PTHR43280:SF32">
    <property type="entry name" value="TRANSCRIPTIONAL REGULATORY PROTEIN"/>
    <property type="match status" value="1"/>
</dbReference>
<dbReference type="RefSeq" id="WP_089688028.1">
    <property type="nucleotide sequence ID" value="NZ_FNFO01000015.1"/>
</dbReference>
<accession>A0A1G9TWV9</accession>
<keyword evidence="1" id="KW-0805">Transcription regulation</keyword>